<organism evidence="3 4">
    <name type="scientific">Nitrolancea hollandica Lb</name>
    <dbReference type="NCBI Taxonomy" id="1129897"/>
    <lineage>
        <taxon>Bacteria</taxon>
        <taxon>Pseudomonadati</taxon>
        <taxon>Thermomicrobiota</taxon>
        <taxon>Thermomicrobia</taxon>
        <taxon>Sphaerobacterales</taxon>
        <taxon>Sphaerobacterineae</taxon>
        <taxon>Sphaerobacteraceae</taxon>
        <taxon>Nitrolancea</taxon>
    </lineage>
</organism>
<dbReference type="Proteomes" id="UP000004221">
    <property type="component" value="Unassembled WGS sequence"/>
</dbReference>
<dbReference type="EMBL" id="CAGS01000283">
    <property type="protein sequence ID" value="CCF84524.1"/>
    <property type="molecule type" value="Genomic_DNA"/>
</dbReference>
<dbReference type="Pfam" id="PF12647">
    <property type="entry name" value="RNHCP"/>
    <property type="match status" value="1"/>
</dbReference>
<evidence type="ECO:0000313" key="4">
    <source>
        <dbReference type="Proteomes" id="UP000004221"/>
    </source>
</evidence>
<feature type="compositionally biased region" description="Basic residues" evidence="1">
    <location>
        <begin position="31"/>
        <end position="45"/>
    </location>
</feature>
<dbReference type="InterPro" id="IPR024439">
    <property type="entry name" value="RNHCP"/>
</dbReference>
<feature type="region of interest" description="Disordered" evidence="1">
    <location>
        <begin position="1"/>
        <end position="49"/>
    </location>
</feature>
<dbReference type="RefSeq" id="WP_008478741.1">
    <property type="nucleotide sequence ID" value="NZ_CAGS01000283.1"/>
</dbReference>
<comment type="caution">
    <text evidence="3">The sequence shown here is derived from an EMBL/GenBank/DDBJ whole genome shotgun (WGS) entry which is preliminary data.</text>
</comment>
<evidence type="ECO:0000259" key="2">
    <source>
        <dbReference type="Pfam" id="PF12647"/>
    </source>
</evidence>
<proteinExistence type="predicted"/>
<feature type="compositionally biased region" description="Basic and acidic residues" evidence="1">
    <location>
        <begin position="8"/>
        <end position="26"/>
    </location>
</feature>
<name>I4EIL2_9BACT</name>
<feature type="domain" description="RNHCP" evidence="2">
    <location>
        <begin position="50"/>
        <end position="139"/>
    </location>
</feature>
<keyword evidence="4" id="KW-1185">Reference proteome</keyword>
<accession>I4EIL2</accession>
<evidence type="ECO:0000313" key="3">
    <source>
        <dbReference type="EMBL" id="CCF84524.1"/>
    </source>
</evidence>
<evidence type="ECO:0000256" key="1">
    <source>
        <dbReference type="SAM" id="MobiDB-lite"/>
    </source>
</evidence>
<protein>
    <recommendedName>
        <fullName evidence="2">RNHCP domain-containing protein</fullName>
    </recommendedName>
</protein>
<sequence length="159" mass="18031">MAHKRARMYVEDNEYRVRGGDRERKQGVSSRSRKKKQPEPRRHRRPGEDETFRCRACKRMVGPALSGGRHRNHCPVCLHSRHVDGKTPGDRASDCRSLMAPVGLFARPTGEQVIIHRCLGCGFERYNRIAADDNPLTIMQLPLVDPGFRRTGEPEASSA</sequence>
<reference evidence="3 4" key="1">
    <citation type="journal article" date="2012" name="ISME J.">
        <title>Nitrification expanded: discovery, physiology and genomics of a nitrite-oxidizing bacterium from the phylum Chloroflexi.</title>
        <authorList>
            <person name="Sorokin D.Y."/>
            <person name="Lucker S."/>
            <person name="Vejmelkova D."/>
            <person name="Kostrikina N.A."/>
            <person name="Kleerebezem R."/>
            <person name="Rijpstra W.I."/>
            <person name="Damste J.S."/>
            <person name="Le Paslier D."/>
            <person name="Muyzer G."/>
            <person name="Wagner M."/>
            <person name="van Loosdrecht M.C."/>
            <person name="Daims H."/>
        </authorList>
    </citation>
    <scope>NUCLEOTIDE SEQUENCE [LARGE SCALE GENOMIC DNA]</scope>
    <source>
        <strain evidence="4">none</strain>
    </source>
</reference>
<dbReference type="AlphaFoldDB" id="I4EIL2"/>
<gene>
    <name evidence="3" type="ORF">NITHO_3530005</name>
</gene>